<dbReference type="Proteomes" id="UP000076489">
    <property type="component" value="Unassembled WGS sequence"/>
</dbReference>
<gene>
    <name evidence="1" type="ORF">A1D17_03640</name>
</gene>
<evidence type="ECO:0000313" key="2">
    <source>
        <dbReference type="Proteomes" id="UP000076489"/>
    </source>
</evidence>
<dbReference type="AlphaFoldDB" id="A0A166QPJ2"/>
<proteinExistence type="predicted"/>
<organism evidence="1 2">
    <name type="scientific">Pseudomonas fluorescens</name>
    <dbReference type="NCBI Taxonomy" id="294"/>
    <lineage>
        <taxon>Bacteria</taxon>
        <taxon>Pseudomonadati</taxon>
        <taxon>Pseudomonadota</taxon>
        <taxon>Gammaproteobacteria</taxon>
        <taxon>Pseudomonadales</taxon>
        <taxon>Pseudomonadaceae</taxon>
        <taxon>Pseudomonas</taxon>
    </lineage>
</organism>
<sequence length="94" mass="10354">MPAMKEIQVQTVHSIIASIKAAKDKGDTENVQWNWARAYSYADCLQSCEVISREEASKLQDLACVEAQTPEEAAEARELAIALTKFATPSQTSH</sequence>
<reference evidence="2" key="1">
    <citation type="submission" date="2016-03" db="EMBL/GenBank/DDBJ databases">
        <authorList>
            <person name="Ray J."/>
            <person name="Price M."/>
            <person name="Deutschbauer A."/>
        </authorList>
    </citation>
    <scope>NUCLEOTIDE SEQUENCE [LARGE SCALE GENOMIC DNA]</scope>
    <source>
        <strain evidence="2">FW300-N1B4</strain>
    </source>
</reference>
<reference evidence="1 2" key="2">
    <citation type="journal article" date="2018" name="Nature">
        <title>Mutant phenotypes for thousands of bacterial genes of unknown function.</title>
        <authorList>
            <person name="Price M.N."/>
            <person name="Wetmore K.M."/>
            <person name="Waters R.J."/>
            <person name="Callaghan M."/>
            <person name="Ray J."/>
            <person name="Liu H."/>
            <person name="Kuehl J.V."/>
            <person name="Melnyk R.A."/>
            <person name="Lamson J.S."/>
            <person name="Suh Y."/>
            <person name="Carlson H.K."/>
            <person name="Esquivel Z."/>
            <person name="Sadeeshkumar H."/>
            <person name="Chakraborty R."/>
            <person name="Zane G.M."/>
            <person name="Rubin B.E."/>
            <person name="Wall J.D."/>
            <person name="Visel A."/>
            <person name="Bristow J."/>
            <person name="Blow M.J."/>
            <person name="Arkin A.P."/>
            <person name="Deutschbauer A.M."/>
        </authorList>
    </citation>
    <scope>NUCLEOTIDE SEQUENCE [LARGE SCALE GENOMIC DNA]</scope>
    <source>
        <strain evidence="1 2">FW300-N1B4</strain>
    </source>
</reference>
<dbReference type="RefSeq" id="WP_063340689.1">
    <property type="nucleotide sequence ID" value="NZ_LUKJ01000002.1"/>
</dbReference>
<dbReference type="EMBL" id="LUKJ01000002">
    <property type="protein sequence ID" value="KZN20644.1"/>
    <property type="molecule type" value="Genomic_DNA"/>
</dbReference>
<comment type="caution">
    <text evidence="1">The sequence shown here is derived from an EMBL/GenBank/DDBJ whole genome shotgun (WGS) entry which is preliminary data.</text>
</comment>
<protein>
    <submittedName>
        <fullName evidence="1">Uncharacterized protein</fullName>
    </submittedName>
</protein>
<name>A0A166QPJ2_PSEFL</name>
<accession>A0A166QPJ2</accession>
<evidence type="ECO:0000313" key="1">
    <source>
        <dbReference type="EMBL" id="KZN20644.1"/>
    </source>
</evidence>